<comment type="caution">
    <text evidence="8">The sequence shown here is derived from an EMBL/GenBank/DDBJ whole genome shotgun (WGS) entry which is preliminary data.</text>
</comment>
<keyword evidence="9" id="KW-1185">Reference proteome</keyword>
<reference evidence="8" key="2">
    <citation type="journal article" date="2023" name="Science">
        <title>Genomic signatures of disease resistance in endangered staghorn corals.</title>
        <authorList>
            <person name="Vollmer S.V."/>
            <person name="Selwyn J.D."/>
            <person name="Despard B.A."/>
            <person name="Roesel C.L."/>
        </authorList>
    </citation>
    <scope>NUCLEOTIDE SEQUENCE</scope>
    <source>
        <strain evidence="8">K2</strain>
    </source>
</reference>
<dbReference type="Pfam" id="PF00450">
    <property type="entry name" value="Peptidase_S10"/>
    <property type="match status" value="1"/>
</dbReference>
<dbReference type="PRINTS" id="PR00724">
    <property type="entry name" value="CRBOXYPTASEC"/>
</dbReference>
<dbReference type="PROSITE" id="PS00131">
    <property type="entry name" value="CARBOXYPEPT_SER_SER"/>
    <property type="match status" value="1"/>
</dbReference>
<dbReference type="InterPro" id="IPR018202">
    <property type="entry name" value="Ser_caboxypep_ser_AS"/>
</dbReference>
<evidence type="ECO:0000256" key="5">
    <source>
        <dbReference type="ARBA" id="ARBA00022801"/>
    </source>
</evidence>
<keyword evidence="2 7" id="KW-0121">Carboxypeptidase</keyword>
<name>A0AAD9VFC9_ACRCE</name>
<dbReference type="GO" id="GO:0004185">
    <property type="term" value="F:serine-type carboxypeptidase activity"/>
    <property type="evidence" value="ECO:0007669"/>
    <property type="project" value="UniProtKB-UniRule"/>
</dbReference>
<keyword evidence="5 7" id="KW-0378">Hydrolase</keyword>
<evidence type="ECO:0000313" key="8">
    <source>
        <dbReference type="EMBL" id="KAK2572374.1"/>
    </source>
</evidence>
<keyword evidence="6" id="KW-0325">Glycoprotein</keyword>
<dbReference type="Proteomes" id="UP001249851">
    <property type="component" value="Unassembled WGS sequence"/>
</dbReference>
<feature type="signal peptide" evidence="7">
    <location>
        <begin position="1"/>
        <end position="20"/>
    </location>
</feature>
<feature type="chain" id="PRO_5041771823" description="Carboxypeptidase" evidence="7">
    <location>
        <begin position="21"/>
        <end position="419"/>
    </location>
</feature>
<dbReference type="InterPro" id="IPR001563">
    <property type="entry name" value="Peptidase_S10"/>
</dbReference>
<comment type="similarity">
    <text evidence="1 7">Belongs to the peptidase S10 family.</text>
</comment>
<reference evidence="8" key="1">
    <citation type="journal article" date="2023" name="G3 (Bethesda)">
        <title>Whole genome assembly and annotation of the endangered Caribbean coral Acropora cervicornis.</title>
        <authorList>
            <person name="Selwyn J.D."/>
            <person name="Vollmer S.V."/>
        </authorList>
    </citation>
    <scope>NUCLEOTIDE SEQUENCE</scope>
    <source>
        <strain evidence="8">K2</strain>
    </source>
</reference>
<dbReference type="Gene3D" id="3.40.50.1820">
    <property type="entry name" value="alpha/beta hydrolase"/>
    <property type="match status" value="1"/>
</dbReference>
<evidence type="ECO:0000256" key="6">
    <source>
        <dbReference type="ARBA" id="ARBA00023180"/>
    </source>
</evidence>
<dbReference type="InterPro" id="IPR029058">
    <property type="entry name" value="AB_hydrolase_fold"/>
</dbReference>
<sequence length="419" mass="46597">MASTYVTLLIELLFFQAFLATQIESLPHFETIPDESCGYVEVRKGAFMFWLLYGAETSDSVPREDKPLLLWLQGGPGSSSTGFGNFEEIGPLDVNLEARNETWIKQANVLFVDNPVGCGFSYVLDKSELTRNITGITSDFMISFRAFLKKLPVFKTIPFYMAGESYGGKMVAAFGAALHEAIQERTIQCNFMGIALGDSLISFPEAVLSYGPYLFSLSLLDEKDLQKVQQLAVQIAKATVAGDYSSAIYFSELQNIAIAKATDNVDVYYVLRHNIPDFAVHENTSRLSSHQLFAQYTSRTQSDELYKLMNGPIRKKLKIIPDFVTWGGQSAMVAQAQQVDVPSSVLSDVGNLLQAGVQVVVYEGQLDMICGVVGAESWIKKLTWDYLPQFLNSSRQPLYIPAPLQMKETAAFLKSFKNF</sequence>
<dbReference type="EMBL" id="JARQWQ010000004">
    <property type="protein sequence ID" value="KAK2572374.1"/>
    <property type="molecule type" value="Genomic_DNA"/>
</dbReference>
<proteinExistence type="inferred from homology"/>
<dbReference type="EC" id="3.4.16.-" evidence="7"/>
<dbReference type="AlphaFoldDB" id="A0AAD9VFC9"/>
<evidence type="ECO:0000256" key="2">
    <source>
        <dbReference type="ARBA" id="ARBA00022645"/>
    </source>
</evidence>
<dbReference type="GO" id="GO:0006508">
    <property type="term" value="P:proteolysis"/>
    <property type="evidence" value="ECO:0007669"/>
    <property type="project" value="UniProtKB-KW"/>
</dbReference>
<evidence type="ECO:0000313" key="9">
    <source>
        <dbReference type="Proteomes" id="UP001249851"/>
    </source>
</evidence>
<protein>
    <recommendedName>
        <fullName evidence="7">Carboxypeptidase</fullName>
        <ecNumber evidence="7">3.4.16.-</ecNumber>
    </recommendedName>
</protein>
<organism evidence="8 9">
    <name type="scientific">Acropora cervicornis</name>
    <name type="common">Staghorn coral</name>
    <dbReference type="NCBI Taxonomy" id="6130"/>
    <lineage>
        <taxon>Eukaryota</taxon>
        <taxon>Metazoa</taxon>
        <taxon>Cnidaria</taxon>
        <taxon>Anthozoa</taxon>
        <taxon>Hexacorallia</taxon>
        <taxon>Scleractinia</taxon>
        <taxon>Astrocoeniina</taxon>
        <taxon>Acroporidae</taxon>
        <taxon>Acropora</taxon>
    </lineage>
</organism>
<evidence type="ECO:0000256" key="7">
    <source>
        <dbReference type="RuleBase" id="RU361156"/>
    </source>
</evidence>
<evidence type="ECO:0000256" key="1">
    <source>
        <dbReference type="ARBA" id="ARBA00009431"/>
    </source>
</evidence>
<evidence type="ECO:0000256" key="4">
    <source>
        <dbReference type="ARBA" id="ARBA00022729"/>
    </source>
</evidence>
<gene>
    <name evidence="8" type="ORF">P5673_002613</name>
</gene>
<dbReference type="SUPFAM" id="SSF53474">
    <property type="entry name" value="alpha/beta-Hydrolases"/>
    <property type="match status" value="1"/>
</dbReference>
<accession>A0AAD9VFC9</accession>
<keyword evidence="4 7" id="KW-0732">Signal</keyword>
<keyword evidence="3 7" id="KW-0645">Protease</keyword>
<dbReference type="PANTHER" id="PTHR11802:SF3">
    <property type="entry name" value="RETINOID-INDUCIBLE SERINE CARBOXYPEPTIDASE"/>
    <property type="match status" value="1"/>
</dbReference>
<evidence type="ECO:0000256" key="3">
    <source>
        <dbReference type="ARBA" id="ARBA00022670"/>
    </source>
</evidence>
<dbReference type="PANTHER" id="PTHR11802">
    <property type="entry name" value="SERINE PROTEASE FAMILY S10 SERINE CARBOXYPEPTIDASE"/>
    <property type="match status" value="1"/>
</dbReference>